<dbReference type="RefSeq" id="XP_014173329.1">
    <property type="nucleotide sequence ID" value="XM_014317854.1"/>
</dbReference>
<dbReference type="HOGENOM" id="CLU_2454941_0_0_1"/>
<accession>F0XE78</accession>
<dbReference type="GeneID" id="25981328"/>
<dbReference type="AlphaFoldDB" id="F0XE78"/>
<evidence type="ECO:0000256" key="1">
    <source>
        <dbReference type="SAM" id="MobiDB-lite"/>
    </source>
</evidence>
<protein>
    <submittedName>
        <fullName evidence="2">Uncharacterized protein</fullName>
    </submittedName>
</protein>
<feature type="region of interest" description="Disordered" evidence="1">
    <location>
        <begin position="1"/>
        <end position="22"/>
    </location>
</feature>
<reference evidence="2 3" key="1">
    <citation type="journal article" date="2011" name="Proc. Natl. Acad. Sci. U.S.A.">
        <title>Genome and transcriptome analyses of the mountain pine beetle-fungal symbiont Grosmannia clavigera, a lodgepole pine pathogen.</title>
        <authorList>
            <person name="DiGuistini S."/>
            <person name="Wang Y."/>
            <person name="Liao N.Y."/>
            <person name="Taylor G."/>
            <person name="Tanguay P."/>
            <person name="Feau N."/>
            <person name="Henrissat B."/>
            <person name="Chan S.K."/>
            <person name="Hesse-Orce U."/>
            <person name="Alamouti S.M."/>
            <person name="Tsui C.K.M."/>
            <person name="Docking R.T."/>
            <person name="Levasseur A."/>
            <person name="Haridas S."/>
            <person name="Robertson G."/>
            <person name="Birol I."/>
            <person name="Holt R.A."/>
            <person name="Marra M.A."/>
            <person name="Hamelin R.C."/>
            <person name="Hirst M."/>
            <person name="Jones S.J.M."/>
            <person name="Bohlmann J."/>
            <person name="Breuil C."/>
        </authorList>
    </citation>
    <scope>NUCLEOTIDE SEQUENCE [LARGE SCALE GENOMIC DNA]</scope>
    <source>
        <strain evidence="3">kw1407 / UAMH 11150</strain>
    </source>
</reference>
<feature type="compositionally biased region" description="Polar residues" evidence="1">
    <location>
        <begin position="1"/>
        <end position="13"/>
    </location>
</feature>
<name>F0XE78_GROCL</name>
<dbReference type="Proteomes" id="UP000007796">
    <property type="component" value="Unassembled WGS sequence"/>
</dbReference>
<dbReference type="EMBL" id="GL629765">
    <property type="protein sequence ID" value="EFX03847.1"/>
    <property type="molecule type" value="Genomic_DNA"/>
</dbReference>
<sequence>MNQQVIDGATSSDQQDDRRILQKRDYSAVSLATAAGDERDRPTDFGLASGEAAALWTEWSEELLQHSSDPYPDSGAGSQQRSRQAVVCF</sequence>
<feature type="region of interest" description="Disordered" evidence="1">
    <location>
        <begin position="66"/>
        <end position="89"/>
    </location>
</feature>
<gene>
    <name evidence="2" type="ORF">CMQ_775</name>
</gene>
<evidence type="ECO:0000313" key="3">
    <source>
        <dbReference type="Proteomes" id="UP000007796"/>
    </source>
</evidence>
<keyword evidence="3" id="KW-1185">Reference proteome</keyword>
<proteinExistence type="predicted"/>
<organism evidence="3">
    <name type="scientific">Grosmannia clavigera (strain kw1407 / UAMH 11150)</name>
    <name type="common">Blue stain fungus</name>
    <name type="synonym">Graphiocladiella clavigera</name>
    <dbReference type="NCBI Taxonomy" id="655863"/>
    <lineage>
        <taxon>Eukaryota</taxon>
        <taxon>Fungi</taxon>
        <taxon>Dikarya</taxon>
        <taxon>Ascomycota</taxon>
        <taxon>Pezizomycotina</taxon>
        <taxon>Sordariomycetes</taxon>
        <taxon>Sordariomycetidae</taxon>
        <taxon>Ophiostomatales</taxon>
        <taxon>Ophiostomataceae</taxon>
        <taxon>Leptographium</taxon>
    </lineage>
</organism>
<evidence type="ECO:0000313" key="2">
    <source>
        <dbReference type="EMBL" id="EFX03847.1"/>
    </source>
</evidence>
<dbReference type="InParanoid" id="F0XE78"/>